<dbReference type="GO" id="GO:0046428">
    <property type="term" value="F:1,4-dihydroxy-2-naphthoate polyprenyltransferase activity"/>
    <property type="evidence" value="ECO:0007669"/>
    <property type="project" value="UniProtKB-UniRule"/>
</dbReference>
<dbReference type="GO" id="GO:0009234">
    <property type="term" value="P:menaquinone biosynthetic process"/>
    <property type="evidence" value="ECO:0007669"/>
    <property type="project" value="UniProtKB-UniRule"/>
</dbReference>
<dbReference type="Pfam" id="PF01040">
    <property type="entry name" value="UbiA"/>
    <property type="match status" value="1"/>
</dbReference>
<keyword evidence="5 8" id="KW-0812">Transmembrane</keyword>
<dbReference type="EC" id="2.5.1.74" evidence="8 9"/>
<dbReference type="InterPro" id="IPR004657">
    <property type="entry name" value="MenA"/>
</dbReference>
<dbReference type="NCBIfam" id="NF004751">
    <property type="entry name" value="PRK06080.1-3"/>
    <property type="match status" value="1"/>
</dbReference>
<dbReference type="GO" id="GO:0042371">
    <property type="term" value="P:vitamin K biosynthetic process"/>
    <property type="evidence" value="ECO:0007669"/>
    <property type="project" value="TreeGrafter"/>
</dbReference>
<dbReference type="Proteomes" id="UP000345637">
    <property type="component" value="Unassembled WGS sequence"/>
</dbReference>
<dbReference type="GO" id="GO:0005886">
    <property type="term" value="C:plasma membrane"/>
    <property type="evidence" value="ECO:0007669"/>
    <property type="project" value="UniProtKB-SubCell"/>
</dbReference>
<dbReference type="AlphaFoldDB" id="A0A485BCL7"/>
<sequence length="310" mass="33915">MTEQPINRTQAWLESLRPKTLPLAFSAIVVGTTLAWQQGYFDPWVALLALITAGLLQILSNLANDYGDAVKGSDKPDRIGPLRGMQKGAITQAQMKRALIVTVVLICLSGLALLFCAWQTMADFIGFMVLGSLAIIAAITYTVGTRPYGYIGLGDISVLVFFGWLSVAGSWYLQAHTIEATIFLPATACGLLAAAVLNINNLRDIDSDRENGKNTLAVRLGPLNARRYHTCLLIGAPLCLALFTLISLHNPWGWLFLLATPLLVKQARFVMREREPVAMRPMLERTVKAALLTKPCCLSLGLFAASWWVN</sequence>
<reference evidence="10 11" key="1">
    <citation type="submission" date="2019-03" db="EMBL/GenBank/DDBJ databases">
        <authorList>
            <consortium name="Pathogen Informatics"/>
        </authorList>
    </citation>
    <scope>NUCLEOTIDE SEQUENCE [LARGE SCALE GENOMIC DNA]</scope>
    <source>
        <strain evidence="10 11">NCTC12998</strain>
    </source>
</reference>
<evidence type="ECO:0000256" key="2">
    <source>
        <dbReference type="ARBA" id="ARBA00022428"/>
    </source>
</evidence>
<dbReference type="PANTHER" id="PTHR13929">
    <property type="entry name" value="1,4-DIHYDROXY-2-NAPHTHOATE OCTAPRENYLTRANSFERASE"/>
    <property type="match status" value="1"/>
</dbReference>
<comment type="function">
    <text evidence="8">Conversion of 1,4-dihydroxy-2-naphthoate (DHNA) to demethylmenaquinone (DMK).</text>
</comment>
<dbReference type="NCBIfam" id="NF004754">
    <property type="entry name" value="PRK06080.1-6"/>
    <property type="match status" value="1"/>
</dbReference>
<feature type="transmembrane region" description="Helical" evidence="8">
    <location>
        <begin position="44"/>
        <end position="63"/>
    </location>
</feature>
<dbReference type="InterPro" id="IPR000537">
    <property type="entry name" value="UbiA_prenyltransferase"/>
</dbReference>
<dbReference type="Gene3D" id="1.10.357.140">
    <property type="entry name" value="UbiA prenyltransferase"/>
    <property type="match status" value="1"/>
</dbReference>
<feature type="transmembrane region" description="Helical" evidence="8">
    <location>
        <begin position="156"/>
        <end position="174"/>
    </location>
</feature>
<keyword evidence="2 8" id="KW-0474">Menaquinone biosynthesis</keyword>
<gene>
    <name evidence="8 10" type="primary">menA</name>
    <name evidence="10" type="ORF">NCTC12998_04087</name>
</gene>
<dbReference type="PANTHER" id="PTHR13929:SF0">
    <property type="entry name" value="UBIA PRENYLTRANSFERASE DOMAIN-CONTAINING PROTEIN 1"/>
    <property type="match status" value="1"/>
</dbReference>
<proteinExistence type="inferred from homology"/>
<dbReference type="NCBIfam" id="TIGR00751">
    <property type="entry name" value="menA"/>
    <property type="match status" value="1"/>
</dbReference>
<organism evidence="10 11">
    <name type="scientific">Raoultella planticola</name>
    <name type="common">Klebsiella planticola</name>
    <dbReference type="NCBI Taxonomy" id="575"/>
    <lineage>
        <taxon>Bacteria</taxon>
        <taxon>Pseudomonadati</taxon>
        <taxon>Pseudomonadota</taxon>
        <taxon>Gammaproteobacteria</taxon>
        <taxon>Enterobacterales</taxon>
        <taxon>Enterobacteriaceae</taxon>
        <taxon>Klebsiella/Raoultella group</taxon>
        <taxon>Raoultella</taxon>
    </lineage>
</organism>
<feature type="transmembrane region" description="Helical" evidence="8">
    <location>
        <begin position="21"/>
        <end position="38"/>
    </location>
</feature>
<comment type="pathway">
    <text evidence="8">Quinol/quinone metabolism; menaquinone biosynthesis; menaquinol from 1,4-dihydroxy-2-naphthoate: step 1/2.</text>
</comment>
<evidence type="ECO:0000256" key="8">
    <source>
        <dbReference type="HAMAP-Rule" id="MF_01937"/>
    </source>
</evidence>
<keyword evidence="4 8" id="KW-0808">Transferase</keyword>
<protein>
    <recommendedName>
        <fullName evidence="8 9">1,4-dihydroxy-2-naphthoate octaprenyltransferase</fullName>
        <shortName evidence="8">DHNA-octaprenyltransferase</shortName>
        <ecNumber evidence="8 9">2.5.1.74</ecNumber>
    </recommendedName>
</protein>
<dbReference type="InterPro" id="IPR026046">
    <property type="entry name" value="UBIAD1"/>
</dbReference>
<dbReference type="UniPathway" id="UPA00079">
    <property type="reaction ID" value="UER00168"/>
</dbReference>
<evidence type="ECO:0000256" key="1">
    <source>
        <dbReference type="ARBA" id="ARBA00004141"/>
    </source>
</evidence>
<comment type="subcellular location">
    <subcellularLocation>
        <location evidence="8">Cell membrane</location>
        <topology evidence="8">Multi-pass membrane protein</topology>
    </subcellularLocation>
    <subcellularLocation>
        <location evidence="1">Membrane</location>
        <topology evidence="1">Multi-pass membrane protein</topology>
    </subcellularLocation>
</comment>
<feature type="transmembrane region" description="Helical" evidence="8">
    <location>
        <begin position="180"/>
        <end position="199"/>
    </location>
</feature>
<dbReference type="HAMAP" id="MF_01937">
    <property type="entry name" value="MenA_1"/>
    <property type="match status" value="1"/>
</dbReference>
<evidence type="ECO:0000313" key="10">
    <source>
        <dbReference type="EMBL" id="VFS71427.1"/>
    </source>
</evidence>
<dbReference type="InterPro" id="IPR044878">
    <property type="entry name" value="UbiA_sf"/>
</dbReference>
<comment type="catalytic activity">
    <reaction evidence="8">
        <text>an all-trans-polyprenyl diphosphate + 1,4-dihydroxy-2-naphthoate + H(+) = a 2-demethylmenaquinol + CO2 + diphosphate</text>
        <dbReference type="Rhea" id="RHEA:26478"/>
        <dbReference type="Rhea" id="RHEA-COMP:9563"/>
        <dbReference type="Rhea" id="RHEA-COMP:9564"/>
        <dbReference type="ChEBI" id="CHEBI:11173"/>
        <dbReference type="ChEBI" id="CHEBI:15378"/>
        <dbReference type="ChEBI" id="CHEBI:16526"/>
        <dbReference type="ChEBI" id="CHEBI:33019"/>
        <dbReference type="ChEBI" id="CHEBI:55437"/>
        <dbReference type="ChEBI" id="CHEBI:58914"/>
        <dbReference type="EC" id="2.5.1.74"/>
    </reaction>
</comment>
<name>A0A485BCL7_RAOPL</name>
<evidence type="ECO:0000256" key="9">
    <source>
        <dbReference type="NCBIfam" id="TIGR00751"/>
    </source>
</evidence>
<evidence type="ECO:0000256" key="3">
    <source>
        <dbReference type="ARBA" id="ARBA00022475"/>
    </source>
</evidence>
<feature type="transmembrane region" description="Helical" evidence="8">
    <location>
        <begin position="124"/>
        <end position="144"/>
    </location>
</feature>
<evidence type="ECO:0000313" key="11">
    <source>
        <dbReference type="Proteomes" id="UP000345637"/>
    </source>
</evidence>
<keyword evidence="6 8" id="KW-1133">Transmembrane helix</keyword>
<comment type="similarity">
    <text evidence="8">Belongs to the MenA family. Type 1 subfamily.</text>
</comment>
<keyword evidence="7 8" id="KW-0472">Membrane</keyword>
<evidence type="ECO:0000256" key="7">
    <source>
        <dbReference type="ARBA" id="ARBA00023136"/>
    </source>
</evidence>
<dbReference type="CDD" id="cd13962">
    <property type="entry name" value="PT_UbiA_UBIAD1"/>
    <property type="match status" value="1"/>
</dbReference>
<evidence type="ECO:0000256" key="4">
    <source>
        <dbReference type="ARBA" id="ARBA00022679"/>
    </source>
</evidence>
<evidence type="ECO:0000256" key="6">
    <source>
        <dbReference type="ARBA" id="ARBA00022989"/>
    </source>
</evidence>
<evidence type="ECO:0000256" key="5">
    <source>
        <dbReference type="ARBA" id="ARBA00022692"/>
    </source>
</evidence>
<keyword evidence="3 8" id="KW-1003">Cell membrane</keyword>
<dbReference type="EMBL" id="CAADJE010000024">
    <property type="protein sequence ID" value="VFS71427.1"/>
    <property type="molecule type" value="Genomic_DNA"/>
</dbReference>
<accession>A0A485BCL7</accession>
<dbReference type="NCBIfam" id="NF004750">
    <property type="entry name" value="PRK06080.1-2"/>
    <property type="match status" value="1"/>
</dbReference>
<feature type="transmembrane region" description="Helical" evidence="8">
    <location>
        <begin position="98"/>
        <end position="118"/>
    </location>
</feature>
<dbReference type="PIRSF" id="PIRSF005355">
    <property type="entry name" value="UBIAD1"/>
    <property type="match status" value="1"/>
</dbReference>
<feature type="transmembrane region" description="Helical" evidence="8">
    <location>
        <begin position="228"/>
        <end position="246"/>
    </location>
</feature>